<sequence>MSRCPAATGRIGRAFHTATYVTGSLPVTGSARPCFTSRRRCLGREFGPEGYGEYLEHKMIHLPAGWEA</sequence>
<proteinExistence type="predicted"/>
<evidence type="ECO:0000313" key="1">
    <source>
        <dbReference type="EMBL" id="GGJ11923.1"/>
    </source>
</evidence>
<name>A0A917KFA5_9ACTN</name>
<evidence type="ECO:0000313" key="2">
    <source>
        <dbReference type="Proteomes" id="UP000657574"/>
    </source>
</evidence>
<reference evidence="1" key="2">
    <citation type="submission" date="2020-09" db="EMBL/GenBank/DDBJ databases">
        <authorList>
            <person name="Sun Q."/>
            <person name="Ohkuma M."/>
        </authorList>
    </citation>
    <scope>NUCLEOTIDE SEQUENCE</scope>
    <source>
        <strain evidence="1">JCM 3086</strain>
    </source>
</reference>
<organism evidence="1 2">
    <name type="scientific">Streptomyces brasiliensis</name>
    <dbReference type="NCBI Taxonomy" id="1954"/>
    <lineage>
        <taxon>Bacteria</taxon>
        <taxon>Bacillati</taxon>
        <taxon>Actinomycetota</taxon>
        <taxon>Actinomycetes</taxon>
        <taxon>Kitasatosporales</taxon>
        <taxon>Streptomycetaceae</taxon>
        <taxon>Streptomyces</taxon>
    </lineage>
</organism>
<protein>
    <submittedName>
        <fullName evidence="1">Uncharacterized protein</fullName>
    </submittedName>
</protein>
<gene>
    <name evidence="1" type="ORF">GCM10010121_022870</name>
</gene>
<dbReference type="AlphaFoldDB" id="A0A917KFA5"/>
<reference evidence="1" key="1">
    <citation type="journal article" date="2014" name="Int. J. Syst. Evol. Microbiol.">
        <title>Complete genome sequence of Corynebacterium casei LMG S-19264T (=DSM 44701T), isolated from a smear-ripened cheese.</title>
        <authorList>
            <consortium name="US DOE Joint Genome Institute (JGI-PGF)"/>
            <person name="Walter F."/>
            <person name="Albersmeier A."/>
            <person name="Kalinowski J."/>
            <person name="Ruckert C."/>
        </authorList>
    </citation>
    <scope>NUCLEOTIDE SEQUENCE</scope>
    <source>
        <strain evidence="1">JCM 3086</strain>
    </source>
</reference>
<dbReference type="Proteomes" id="UP000657574">
    <property type="component" value="Unassembled WGS sequence"/>
</dbReference>
<comment type="caution">
    <text evidence="1">The sequence shown here is derived from an EMBL/GenBank/DDBJ whole genome shotgun (WGS) entry which is preliminary data.</text>
</comment>
<accession>A0A917KFA5</accession>
<dbReference type="EMBL" id="BMQA01000006">
    <property type="protein sequence ID" value="GGJ11923.1"/>
    <property type="molecule type" value="Genomic_DNA"/>
</dbReference>
<keyword evidence="2" id="KW-1185">Reference proteome</keyword>